<dbReference type="Proteomes" id="UP000002408">
    <property type="component" value="Chromosome"/>
</dbReference>
<dbReference type="STRING" id="456442.Mboo_0342"/>
<dbReference type="SUPFAM" id="SSF48371">
    <property type="entry name" value="ARM repeat"/>
    <property type="match status" value="1"/>
</dbReference>
<organism evidence="1 2">
    <name type="scientific">Methanoregula boonei (strain DSM 21154 / JCM 14090 / 6A8)</name>
    <dbReference type="NCBI Taxonomy" id="456442"/>
    <lineage>
        <taxon>Archaea</taxon>
        <taxon>Methanobacteriati</taxon>
        <taxon>Methanobacteriota</taxon>
        <taxon>Stenosarchaea group</taxon>
        <taxon>Methanomicrobia</taxon>
        <taxon>Methanomicrobiales</taxon>
        <taxon>Methanoregulaceae</taxon>
        <taxon>Methanoregula</taxon>
    </lineage>
</organism>
<dbReference type="Gene3D" id="1.25.10.10">
    <property type="entry name" value="Leucine-rich Repeat Variant"/>
    <property type="match status" value="1"/>
</dbReference>
<dbReference type="SMART" id="SM00567">
    <property type="entry name" value="EZ_HEAT"/>
    <property type="match status" value="2"/>
</dbReference>
<dbReference type="InterPro" id="IPR011989">
    <property type="entry name" value="ARM-like"/>
</dbReference>
<dbReference type="PANTHER" id="PTHR12697:SF5">
    <property type="entry name" value="DEOXYHYPUSINE HYDROXYLASE"/>
    <property type="match status" value="1"/>
</dbReference>
<dbReference type="GeneID" id="5409986"/>
<evidence type="ECO:0000313" key="2">
    <source>
        <dbReference type="Proteomes" id="UP000002408"/>
    </source>
</evidence>
<accession>A7I552</accession>
<dbReference type="EMBL" id="CP000780">
    <property type="protein sequence ID" value="ABS54863.1"/>
    <property type="molecule type" value="Genomic_DNA"/>
</dbReference>
<dbReference type="HOGENOM" id="CLU_170075_0_0_2"/>
<dbReference type="InterPro" id="IPR016024">
    <property type="entry name" value="ARM-type_fold"/>
</dbReference>
<dbReference type="eggNOG" id="arCOG02966">
    <property type="taxonomic scope" value="Archaea"/>
</dbReference>
<keyword evidence="1" id="KW-0456">Lyase</keyword>
<name>A7I552_METB6</name>
<dbReference type="OrthoDB" id="10495at2157"/>
<dbReference type="Pfam" id="PF13646">
    <property type="entry name" value="HEAT_2"/>
    <property type="match status" value="1"/>
</dbReference>
<dbReference type="InterPro" id="IPR004155">
    <property type="entry name" value="PBS_lyase_HEAT"/>
</dbReference>
<dbReference type="KEGG" id="mbn:Mboo_0342"/>
<evidence type="ECO:0000313" key="1">
    <source>
        <dbReference type="EMBL" id="ABS54863.1"/>
    </source>
</evidence>
<dbReference type="PANTHER" id="PTHR12697">
    <property type="entry name" value="PBS LYASE HEAT-LIKE PROTEIN"/>
    <property type="match status" value="1"/>
</dbReference>
<dbReference type="GO" id="GO:0016829">
    <property type="term" value="F:lyase activity"/>
    <property type="evidence" value="ECO:0007669"/>
    <property type="project" value="UniProtKB-KW"/>
</dbReference>
<sequence length="101" mass="11451">MSSTLEGLIERLSDDNEGMRWNAAEALGRLGDPRAVDPLIDTLWDDDARVRQKAAYALGLLGDPRALGPLQKLYRIEREDARDIIQEAMEMIKRVMARDLQ</sequence>
<reference evidence="2" key="1">
    <citation type="journal article" date="2015" name="Microbiology">
        <title>Genome of Methanoregula boonei 6A8 reveals adaptations to oligotrophic peatland environments.</title>
        <authorList>
            <person name="Braeuer S."/>
            <person name="Cadillo-Quiroz H."/>
            <person name="Kyrpides N."/>
            <person name="Woyke T."/>
            <person name="Goodwin L."/>
            <person name="Detter C."/>
            <person name="Podell S."/>
            <person name="Yavitt J.B."/>
            <person name="Zinder S.H."/>
        </authorList>
    </citation>
    <scope>NUCLEOTIDE SEQUENCE [LARGE SCALE GENOMIC DNA]</scope>
    <source>
        <strain evidence="2">DSM 21154 / JCM 14090 / 6A8</strain>
    </source>
</reference>
<gene>
    <name evidence="1" type="ordered locus">Mboo_0342</name>
</gene>
<dbReference type="RefSeq" id="WP_011991351.1">
    <property type="nucleotide sequence ID" value="NC_009712.1"/>
</dbReference>
<dbReference type="AlphaFoldDB" id="A7I552"/>
<dbReference type="GO" id="GO:0016491">
    <property type="term" value="F:oxidoreductase activity"/>
    <property type="evidence" value="ECO:0007669"/>
    <property type="project" value="TreeGrafter"/>
</dbReference>
<keyword evidence="2" id="KW-1185">Reference proteome</keyword>
<protein>
    <submittedName>
        <fullName evidence="1">PBS lyase HEAT domain protein repeat-containing protein</fullName>
    </submittedName>
</protein>
<proteinExistence type="predicted"/>